<dbReference type="KEGG" id="psac:PSM36_1016"/>
<protein>
    <submittedName>
        <fullName evidence="8">Outer membrane protein TolC</fullName>
    </submittedName>
</protein>
<evidence type="ECO:0000313" key="8">
    <source>
        <dbReference type="EMBL" id="SCD19841.1"/>
    </source>
</evidence>
<evidence type="ECO:0000256" key="2">
    <source>
        <dbReference type="ARBA" id="ARBA00007613"/>
    </source>
</evidence>
<keyword evidence="9" id="KW-1185">Reference proteome</keyword>
<evidence type="ECO:0000256" key="4">
    <source>
        <dbReference type="ARBA" id="ARBA00022452"/>
    </source>
</evidence>
<dbReference type="GO" id="GO:0015562">
    <property type="term" value="F:efflux transmembrane transporter activity"/>
    <property type="evidence" value="ECO:0007669"/>
    <property type="project" value="InterPro"/>
</dbReference>
<dbReference type="Proteomes" id="UP000187464">
    <property type="component" value="Chromosome I"/>
</dbReference>
<dbReference type="GO" id="GO:0009279">
    <property type="term" value="C:cell outer membrane"/>
    <property type="evidence" value="ECO:0007669"/>
    <property type="project" value="UniProtKB-SubCell"/>
</dbReference>
<dbReference type="InterPro" id="IPR003423">
    <property type="entry name" value="OMP_efflux"/>
</dbReference>
<dbReference type="RefSeq" id="WP_076929374.1">
    <property type="nucleotide sequence ID" value="NZ_LT605205.1"/>
</dbReference>
<accession>A0A1R3SWC0</accession>
<evidence type="ECO:0000256" key="3">
    <source>
        <dbReference type="ARBA" id="ARBA00022448"/>
    </source>
</evidence>
<sequence>MKKILLITFCICTASYMQAQKQLDLEECRQLALENNKSLKIAEENVRAAQSLSKAAFAQFLPDISAYGSYRYNQKNISLLGEDIHLPIGVLDPSGNFGPGIGPSSRPTPNADGTFTFDDSAINNKFIIVDGKPVPLDAQGNPFDPGKNPENLQWKNHALLPKDAMEFDMHNIFVGGISFAQPIFMGGKIVQLNKIAKSNQAIAEVRVQEKAEELLVNVDEAYWRVVSLESKVQLAKEYRNLVSELDKNMQALQEEGLATKADALKIKVKLNEADVSLTKAENGLNLSRMALNQLCGLPLEEQIELKDANLKESLDLQPAISIEQAWANRPEIKMLTQAGNIAEANSKVMASRFMPTVALTGGYITTNPSAFNGVEKKFNGMFTVGVTAVVPLFHFGEKAHTLNAARTQAVIAKLELEEAKEKIELQIHQNSYRITESLKKQEMTRKNVENAKENLSYAQEGFDAGVITSTDLLMAQTAWLSAESEYLDATVDVKLNNLYLRKSTGNLH</sequence>
<comment type="subcellular location">
    <subcellularLocation>
        <location evidence="1">Cell outer membrane</location>
    </subcellularLocation>
</comment>
<dbReference type="PANTHER" id="PTHR30026:SF20">
    <property type="entry name" value="OUTER MEMBRANE PROTEIN TOLC"/>
    <property type="match status" value="1"/>
</dbReference>
<name>A0A1R3SWC0_9BACT</name>
<keyword evidence="4" id="KW-1134">Transmembrane beta strand</keyword>
<keyword evidence="5" id="KW-0812">Transmembrane</keyword>
<dbReference type="InterPro" id="IPR051906">
    <property type="entry name" value="TolC-like"/>
</dbReference>
<evidence type="ECO:0000256" key="7">
    <source>
        <dbReference type="ARBA" id="ARBA00023237"/>
    </source>
</evidence>
<dbReference type="Gene3D" id="1.20.1600.10">
    <property type="entry name" value="Outer membrane efflux proteins (OEP)"/>
    <property type="match status" value="1"/>
</dbReference>
<dbReference type="AlphaFoldDB" id="A0A1R3SWC0"/>
<evidence type="ECO:0000256" key="5">
    <source>
        <dbReference type="ARBA" id="ARBA00022692"/>
    </source>
</evidence>
<organism evidence="8 9">
    <name type="scientific">Proteiniphilum saccharofermentans</name>
    <dbReference type="NCBI Taxonomy" id="1642647"/>
    <lineage>
        <taxon>Bacteria</taxon>
        <taxon>Pseudomonadati</taxon>
        <taxon>Bacteroidota</taxon>
        <taxon>Bacteroidia</taxon>
        <taxon>Bacteroidales</taxon>
        <taxon>Dysgonomonadaceae</taxon>
        <taxon>Proteiniphilum</taxon>
    </lineage>
</organism>
<evidence type="ECO:0000256" key="6">
    <source>
        <dbReference type="ARBA" id="ARBA00023136"/>
    </source>
</evidence>
<dbReference type="GO" id="GO:1990281">
    <property type="term" value="C:efflux pump complex"/>
    <property type="evidence" value="ECO:0007669"/>
    <property type="project" value="TreeGrafter"/>
</dbReference>
<gene>
    <name evidence="8" type="ORF">PSM36_1016</name>
</gene>
<dbReference type="SUPFAM" id="SSF56954">
    <property type="entry name" value="Outer membrane efflux proteins (OEP)"/>
    <property type="match status" value="1"/>
</dbReference>
<dbReference type="Pfam" id="PF02321">
    <property type="entry name" value="OEP"/>
    <property type="match status" value="2"/>
</dbReference>
<keyword evidence="6" id="KW-0472">Membrane</keyword>
<keyword evidence="3" id="KW-0813">Transport</keyword>
<dbReference type="EMBL" id="LT605205">
    <property type="protein sequence ID" value="SCD19841.1"/>
    <property type="molecule type" value="Genomic_DNA"/>
</dbReference>
<reference evidence="8 9" key="1">
    <citation type="submission" date="2016-08" db="EMBL/GenBank/DDBJ databases">
        <authorList>
            <person name="Seilhamer J.J."/>
        </authorList>
    </citation>
    <scope>NUCLEOTIDE SEQUENCE [LARGE SCALE GENOMIC DNA]</scope>
    <source>
        <strain evidence="8">M3/6</strain>
    </source>
</reference>
<dbReference type="GO" id="GO:0015288">
    <property type="term" value="F:porin activity"/>
    <property type="evidence" value="ECO:0007669"/>
    <property type="project" value="TreeGrafter"/>
</dbReference>
<keyword evidence="7" id="KW-0998">Cell outer membrane</keyword>
<dbReference type="PANTHER" id="PTHR30026">
    <property type="entry name" value="OUTER MEMBRANE PROTEIN TOLC"/>
    <property type="match status" value="1"/>
</dbReference>
<comment type="similarity">
    <text evidence="2">Belongs to the outer membrane factor (OMF) (TC 1.B.17) family.</text>
</comment>
<evidence type="ECO:0000256" key="1">
    <source>
        <dbReference type="ARBA" id="ARBA00004442"/>
    </source>
</evidence>
<proteinExistence type="inferred from homology"/>
<evidence type="ECO:0000313" key="9">
    <source>
        <dbReference type="Proteomes" id="UP000187464"/>
    </source>
</evidence>
<dbReference type="STRING" id="1642647.PSM36_1016"/>